<reference evidence="2" key="1">
    <citation type="journal article" date="2013" name="Genome Announc.">
        <title>Genome sequence of the food spoilage yeast Zygosaccharomyces bailii CLIB 213(T).</title>
        <authorList>
            <person name="Galeote V."/>
            <person name="Bigey F."/>
            <person name="Devillers H."/>
            <person name="Neuveglise C."/>
            <person name="Dequin S."/>
        </authorList>
    </citation>
    <scope>NUCLEOTIDE SEQUENCE [LARGE SCALE GENOMIC DNA]</scope>
    <source>
        <strain evidence="2">CLIB 213 / ATCC 58445 / CBS 680 / CCRC 21525 / NBRC 1098 / NCYC 1416 / NRRL Y-2227</strain>
    </source>
</reference>
<sequence length="135" mass="15318">MSAFNDFCIVCDQLIPQESLPKRVDKLLYCSEQCMVADTGRVPPTEASESVATLSDVDELIASPLLLPLDSKSWADNEEDSEYLLMELESASQAVPRTQTGLDQQQYEGSKQRERVELLDRVAEDNYKLWLSQHY</sequence>
<organism evidence="1 2">
    <name type="scientific">Zygosaccharomyces bailii (strain CLIB 213 / ATCC 58445 / CBS 680 / BCRC 21525 / NBRC 1098 / NCYC 1416 / NRRL Y-2227)</name>
    <dbReference type="NCBI Taxonomy" id="1333698"/>
    <lineage>
        <taxon>Eukaryota</taxon>
        <taxon>Fungi</taxon>
        <taxon>Dikarya</taxon>
        <taxon>Ascomycota</taxon>
        <taxon>Saccharomycotina</taxon>
        <taxon>Saccharomycetes</taxon>
        <taxon>Saccharomycetales</taxon>
        <taxon>Saccharomycetaceae</taxon>
        <taxon>Zygosaccharomyces</taxon>
    </lineage>
</organism>
<evidence type="ECO:0000313" key="1">
    <source>
        <dbReference type="EMBL" id="CDF89444.1"/>
    </source>
</evidence>
<dbReference type="AlphaFoldDB" id="A0A8J2X7W2"/>
<keyword evidence="2" id="KW-1185">Reference proteome</keyword>
<dbReference type="Proteomes" id="UP000019375">
    <property type="component" value="Unassembled WGS sequence"/>
</dbReference>
<gene>
    <name evidence="1" type="ORF">BN860_04456g</name>
</gene>
<dbReference type="EMBL" id="HG316457">
    <property type="protein sequence ID" value="CDF89444.1"/>
    <property type="molecule type" value="Genomic_DNA"/>
</dbReference>
<dbReference type="Pfam" id="PF12855">
    <property type="entry name" value="Ecl1"/>
    <property type="match status" value="1"/>
</dbReference>
<dbReference type="OrthoDB" id="2563506at2759"/>
<evidence type="ECO:0000313" key="2">
    <source>
        <dbReference type="Proteomes" id="UP000019375"/>
    </source>
</evidence>
<accession>A0A8J2X7W2</accession>
<proteinExistence type="predicted"/>
<protein>
    <submittedName>
        <fullName evidence="1">ZYBA0S04-04456g1_1</fullName>
    </submittedName>
</protein>
<name>A0A8J2X7W2_ZYGB2</name>
<dbReference type="InterPro" id="IPR024368">
    <property type="entry name" value="Ecl1/2/3"/>
</dbReference>